<proteinExistence type="predicted"/>
<comment type="caution">
    <text evidence="2">The sequence shown here is derived from an EMBL/GenBank/DDBJ whole genome shotgun (WGS) entry which is preliminary data.</text>
</comment>
<dbReference type="Gramene" id="GBG87194">
    <property type="protein sequence ID" value="GBG87194"/>
    <property type="gene ID" value="CBR_g44929"/>
</dbReference>
<dbReference type="EMBL" id="BFEA01000600">
    <property type="protein sequence ID" value="GBG87194.1"/>
    <property type="molecule type" value="Genomic_DNA"/>
</dbReference>
<name>A0A388LXZ1_CHABU</name>
<evidence type="ECO:0000256" key="1">
    <source>
        <dbReference type="SAM" id="MobiDB-lite"/>
    </source>
</evidence>
<protein>
    <submittedName>
        <fullName evidence="2">Uncharacterized protein</fullName>
    </submittedName>
</protein>
<evidence type="ECO:0000313" key="3">
    <source>
        <dbReference type="Proteomes" id="UP000265515"/>
    </source>
</evidence>
<organism evidence="2 3">
    <name type="scientific">Chara braunii</name>
    <name type="common">Braun's stonewort</name>
    <dbReference type="NCBI Taxonomy" id="69332"/>
    <lineage>
        <taxon>Eukaryota</taxon>
        <taxon>Viridiplantae</taxon>
        <taxon>Streptophyta</taxon>
        <taxon>Charophyceae</taxon>
        <taxon>Charales</taxon>
        <taxon>Characeae</taxon>
        <taxon>Chara</taxon>
    </lineage>
</organism>
<feature type="region of interest" description="Disordered" evidence="1">
    <location>
        <begin position="1"/>
        <end position="90"/>
    </location>
</feature>
<accession>A0A388LXZ1</accession>
<reference evidence="2 3" key="1">
    <citation type="journal article" date="2018" name="Cell">
        <title>The Chara Genome: Secondary Complexity and Implications for Plant Terrestrialization.</title>
        <authorList>
            <person name="Nishiyama T."/>
            <person name="Sakayama H."/>
            <person name="Vries J.D."/>
            <person name="Buschmann H."/>
            <person name="Saint-Marcoux D."/>
            <person name="Ullrich K.K."/>
            <person name="Haas F.B."/>
            <person name="Vanderstraeten L."/>
            <person name="Becker D."/>
            <person name="Lang D."/>
            <person name="Vosolsobe S."/>
            <person name="Rombauts S."/>
            <person name="Wilhelmsson P.K.I."/>
            <person name="Janitza P."/>
            <person name="Kern R."/>
            <person name="Heyl A."/>
            <person name="Rumpler F."/>
            <person name="Villalobos L.I.A.C."/>
            <person name="Clay J.M."/>
            <person name="Skokan R."/>
            <person name="Toyoda A."/>
            <person name="Suzuki Y."/>
            <person name="Kagoshima H."/>
            <person name="Schijlen E."/>
            <person name="Tajeshwar N."/>
            <person name="Catarino B."/>
            <person name="Hetherington A.J."/>
            <person name="Saltykova A."/>
            <person name="Bonnot C."/>
            <person name="Breuninger H."/>
            <person name="Symeonidi A."/>
            <person name="Radhakrishnan G.V."/>
            <person name="Van Nieuwerburgh F."/>
            <person name="Deforce D."/>
            <person name="Chang C."/>
            <person name="Karol K.G."/>
            <person name="Hedrich R."/>
            <person name="Ulvskov P."/>
            <person name="Glockner G."/>
            <person name="Delwiche C.F."/>
            <person name="Petrasek J."/>
            <person name="Van de Peer Y."/>
            <person name="Friml J."/>
            <person name="Beilby M."/>
            <person name="Dolan L."/>
            <person name="Kohara Y."/>
            <person name="Sugano S."/>
            <person name="Fujiyama A."/>
            <person name="Delaux P.-M."/>
            <person name="Quint M."/>
            <person name="TheiBen G."/>
            <person name="Hagemann M."/>
            <person name="Harholt J."/>
            <person name="Dunand C."/>
            <person name="Zachgo S."/>
            <person name="Langdale J."/>
            <person name="Maumus F."/>
            <person name="Straeten D.V.D."/>
            <person name="Gould S.B."/>
            <person name="Rensing S.A."/>
        </authorList>
    </citation>
    <scope>NUCLEOTIDE SEQUENCE [LARGE SCALE GENOMIC DNA]</scope>
    <source>
        <strain evidence="2 3">S276</strain>
    </source>
</reference>
<dbReference type="Proteomes" id="UP000265515">
    <property type="component" value="Unassembled WGS sequence"/>
</dbReference>
<sequence>MDREGKPSKRRASRSSGSMEQSPKKTKGTPTTGMKTDETSGSKDHRTSVLQGAPSTGTPSTRVRGSGPDAAVLMSGGDAGREEEAAGRQGKFAVDVVPRRRRSSETSVAGVGDEVPVVDHKDKCWMLDWVGGIGEPSSGLVLYVVIKDNMVLIGGVVKWSGGSSPLAILELMMVLNAKGERMTNVKRVALHWVKHAGYGKKLYDIFNLPGTKKLTLPDLRSVFAFFNSNMVAGHVPVVQATDHISEPKSVLSSSLEAAMMSKPIIIGARPPQSLRTPVAAMRVPKSGQIGEKGPCRGQIVPSAPVKSRPTSTKEPVSLVGPPRYEFAIPVGPHYFGDDDEENSEEDSERDEECEEYEEGGDDRGEHGKESEVDTEHTISDGGGPGKLEGRLGVQYEDEGQEEEMSGDGGYADVHRGCERKHRLPSEHGHWEADRERGGMHHEVEVEPAHVDTARLAEKKRKIRQERRSALDISRPEAIGGSSADVKNKEYRKFAAMALRSIGIDHLVEISLKSWTKEWSDFLGPYMILARATQDVFDKVRQVYSPWESGQLSGRDAVKPATKQGESGKVSRPGPGFELVKGVRVPVHWIQGTRGPGYLVAVHDLDVRSWKAMSALGRREQLQLLRDILAGSVILAPKLSKLAHIAGKHSMQTYVEIVKEERAMLRMFHYFVFISDPHKKPSE</sequence>
<evidence type="ECO:0000313" key="2">
    <source>
        <dbReference type="EMBL" id="GBG87194.1"/>
    </source>
</evidence>
<gene>
    <name evidence="2" type="ORF">CBR_g44929</name>
</gene>
<feature type="compositionally biased region" description="Acidic residues" evidence="1">
    <location>
        <begin position="337"/>
        <end position="360"/>
    </location>
</feature>
<keyword evidence="3" id="KW-1185">Reference proteome</keyword>
<feature type="region of interest" description="Disordered" evidence="1">
    <location>
        <begin position="286"/>
        <end position="390"/>
    </location>
</feature>
<feature type="compositionally biased region" description="Basic and acidic residues" evidence="1">
    <location>
        <begin position="35"/>
        <end position="47"/>
    </location>
</feature>
<feature type="compositionally biased region" description="Basic and acidic residues" evidence="1">
    <location>
        <begin position="361"/>
        <end position="378"/>
    </location>
</feature>
<feature type="compositionally biased region" description="Polar residues" evidence="1">
    <location>
        <begin position="48"/>
        <end position="63"/>
    </location>
</feature>
<dbReference type="AlphaFoldDB" id="A0A388LXZ1"/>